<keyword evidence="2" id="KW-1185">Reference proteome</keyword>
<sequence length="126" mass="13993">MSNARSFMVLAAVFFLFIGACTYTVNAIQSIEHGTRIAYALKTDQDRKVKAALAVPGEETYTGAAIVNIIRSIQENDMNVEVNGVLYIRTGTYENFDPSRVDLSKKYRATYERDAAGSLIKIVFRG</sequence>
<organism evidence="1 2">
    <name type="scientific">Saccharibacillus endophyticus</name>
    <dbReference type="NCBI Taxonomy" id="2060666"/>
    <lineage>
        <taxon>Bacteria</taxon>
        <taxon>Bacillati</taxon>
        <taxon>Bacillota</taxon>
        <taxon>Bacilli</taxon>
        <taxon>Bacillales</taxon>
        <taxon>Paenibacillaceae</taxon>
        <taxon>Saccharibacillus</taxon>
    </lineage>
</organism>
<dbReference type="EMBL" id="BMDD01000001">
    <property type="protein sequence ID" value="GGH70735.1"/>
    <property type="molecule type" value="Genomic_DNA"/>
</dbReference>
<protein>
    <recommendedName>
        <fullName evidence="3">DUF3221 domain-containing protein</fullName>
    </recommendedName>
</protein>
<evidence type="ECO:0008006" key="3">
    <source>
        <dbReference type="Google" id="ProtNLM"/>
    </source>
</evidence>
<dbReference type="Proteomes" id="UP000605427">
    <property type="component" value="Unassembled WGS sequence"/>
</dbReference>
<comment type="caution">
    <text evidence="1">The sequence shown here is derived from an EMBL/GenBank/DDBJ whole genome shotgun (WGS) entry which is preliminary data.</text>
</comment>
<dbReference type="RefSeq" id="WP_172239151.1">
    <property type="nucleotide sequence ID" value="NZ_BMDD01000001.1"/>
</dbReference>
<proteinExistence type="predicted"/>
<evidence type="ECO:0000313" key="1">
    <source>
        <dbReference type="EMBL" id="GGH70735.1"/>
    </source>
</evidence>
<accession>A0ABQ1ZM29</accession>
<dbReference type="PROSITE" id="PS51257">
    <property type="entry name" value="PROKAR_LIPOPROTEIN"/>
    <property type="match status" value="1"/>
</dbReference>
<evidence type="ECO:0000313" key="2">
    <source>
        <dbReference type="Proteomes" id="UP000605427"/>
    </source>
</evidence>
<reference evidence="2" key="1">
    <citation type="journal article" date="2019" name="Int. J. Syst. Evol. Microbiol.">
        <title>The Global Catalogue of Microorganisms (GCM) 10K type strain sequencing project: providing services to taxonomists for standard genome sequencing and annotation.</title>
        <authorList>
            <consortium name="The Broad Institute Genomics Platform"/>
            <consortium name="The Broad Institute Genome Sequencing Center for Infectious Disease"/>
            <person name="Wu L."/>
            <person name="Ma J."/>
        </authorList>
    </citation>
    <scope>NUCLEOTIDE SEQUENCE [LARGE SCALE GENOMIC DNA]</scope>
    <source>
        <strain evidence="2">CCM 8702</strain>
    </source>
</reference>
<name>A0ABQ1ZM29_9BACL</name>
<gene>
    <name evidence="1" type="ORF">GCM10007362_07120</name>
</gene>